<sequence length="625" mass="69876">MATCAQTQASYTSALHACGFTPTVWCADAACLSNSQRWCNLSQCTAAWALAKHMSTQCGSHSPPIPLQICDGACVGAMRVVHDLVTACTAVTTANHTGLADCRACQHYQGNRSKLATHCAFDIMTSNPAVATAIALCKSTFPQLASSFPSSLDTIAVVVHDEPSLSQNPQVFVTVIVLGMVVAVSVGILVYFQFRKLRHAHGRDLFRDVIIIQPPNRVHHVYRRRSWRQSAGPTRKPQRRSILTFEDEAPYILPSPTSYDMVLGSPRSTGIEDVRFDKKLTQFRIPVDEFVNKSPLQTGGQASLFRAQWRGRDVAIKQIAPMHAKDFYALQEFMREIRLSAYCRHPSIVEFLGISWRTLKDMSIVTEYMVHGDLYSVLRHQRELRPQDQWLRWYDHSTDDSDGGVDGRRRHTVHRIHLGFNCRRVNPSKLAMALQVAQALQYLHSMRIVHRDIKSKNVVLNTLYTAKLCDFGISRRLSDLMTANRGTLAYMAPEVFQGNKYTEMADMYSFGVLLSEMDKLDSPYVGDMPDVDPAVTFPDAKIAMMVAEGSLKPSFTKSMPREILHVALKCLAFDATLRPTADELVDALALLMHQHRAQATCAARPLWNEPIPPRAHRHAAANDGT</sequence>
<dbReference type="SUPFAM" id="SSF56112">
    <property type="entry name" value="Protein kinase-like (PK-like)"/>
    <property type="match status" value="1"/>
</dbReference>
<dbReference type="GO" id="GO:0005524">
    <property type="term" value="F:ATP binding"/>
    <property type="evidence" value="ECO:0007669"/>
    <property type="project" value="InterPro"/>
</dbReference>
<dbReference type="PANTHER" id="PTHR44329">
    <property type="entry name" value="SERINE/THREONINE-PROTEIN KINASE TNNI3K-RELATED"/>
    <property type="match status" value="1"/>
</dbReference>
<evidence type="ECO:0000256" key="1">
    <source>
        <dbReference type="SAM" id="Phobius"/>
    </source>
</evidence>
<dbReference type="PANTHER" id="PTHR44329:SF214">
    <property type="entry name" value="PROTEIN KINASE DOMAIN-CONTAINING PROTEIN"/>
    <property type="match status" value="1"/>
</dbReference>
<keyword evidence="1" id="KW-0472">Membrane</keyword>
<keyword evidence="1" id="KW-1133">Transmembrane helix</keyword>
<dbReference type="STRING" id="157072.A0A024TJ76"/>
<gene>
    <name evidence="3" type="ORF">H310_12634</name>
</gene>
<dbReference type="GO" id="GO:0004674">
    <property type="term" value="F:protein serine/threonine kinase activity"/>
    <property type="evidence" value="ECO:0007669"/>
    <property type="project" value="TreeGrafter"/>
</dbReference>
<keyword evidence="1" id="KW-0812">Transmembrane</keyword>
<dbReference type="GeneID" id="20089684"/>
<dbReference type="AlphaFoldDB" id="A0A024TJ76"/>
<dbReference type="PROSITE" id="PS00108">
    <property type="entry name" value="PROTEIN_KINASE_ST"/>
    <property type="match status" value="1"/>
</dbReference>
<dbReference type="InterPro" id="IPR001245">
    <property type="entry name" value="Ser-Thr/Tyr_kinase_cat_dom"/>
</dbReference>
<evidence type="ECO:0000313" key="3">
    <source>
        <dbReference type="EMBL" id="ETV93372.1"/>
    </source>
</evidence>
<dbReference type="InterPro" id="IPR000719">
    <property type="entry name" value="Prot_kinase_dom"/>
</dbReference>
<dbReference type="VEuPathDB" id="FungiDB:H310_12634"/>
<dbReference type="InterPro" id="IPR011009">
    <property type="entry name" value="Kinase-like_dom_sf"/>
</dbReference>
<dbReference type="InterPro" id="IPR008271">
    <property type="entry name" value="Ser/Thr_kinase_AS"/>
</dbReference>
<feature type="domain" description="Protein kinase" evidence="2">
    <location>
        <begin position="290"/>
        <end position="591"/>
    </location>
</feature>
<name>A0A024TJ76_9STRA</name>
<dbReference type="Pfam" id="PF07714">
    <property type="entry name" value="PK_Tyr_Ser-Thr"/>
    <property type="match status" value="1"/>
</dbReference>
<keyword evidence="3" id="KW-0418">Kinase</keyword>
<dbReference type="Gene3D" id="1.10.510.10">
    <property type="entry name" value="Transferase(Phosphotransferase) domain 1"/>
    <property type="match status" value="1"/>
</dbReference>
<evidence type="ECO:0000259" key="2">
    <source>
        <dbReference type="PROSITE" id="PS50011"/>
    </source>
</evidence>
<proteinExistence type="predicted"/>
<dbReference type="RefSeq" id="XP_008878008.1">
    <property type="nucleotide sequence ID" value="XM_008879786.1"/>
</dbReference>
<feature type="transmembrane region" description="Helical" evidence="1">
    <location>
        <begin position="171"/>
        <end position="192"/>
    </location>
</feature>
<organism evidence="3">
    <name type="scientific">Aphanomyces invadans</name>
    <dbReference type="NCBI Taxonomy" id="157072"/>
    <lineage>
        <taxon>Eukaryota</taxon>
        <taxon>Sar</taxon>
        <taxon>Stramenopiles</taxon>
        <taxon>Oomycota</taxon>
        <taxon>Saprolegniomycetes</taxon>
        <taxon>Saprolegniales</taxon>
        <taxon>Verrucalvaceae</taxon>
        <taxon>Aphanomyces</taxon>
    </lineage>
</organism>
<reference evidence="3" key="1">
    <citation type="submission" date="2013-12" db="EMBL/GenBank/DDBJ databases">
        <title>The Genome Sequence of Aphanomyces invadans NJM9701.</title>
        <authorList>
            <consortium name="The Broad Institute Genomics Platform"/>
            <person name="Russ C."/>
            <person name="Tyler B."/>
            <person name="van West P."/>
            <person name="Dieguez-Uribeondo J."/>
            <person name="Young S.K."/>
            <person name="Zeng Q."/>
            <person name="Gargeya S."/>
            <person name="Fitzgerald M."/>
            <person name="Abouelleil A."/>
            <person name="Alvarado L."/>
            <person name="Chapman S.B."/>
            <person name="Gainer-Dewar J."/>
            <person name="Goldberg J."/>
            <person name="Griggs A."/>
            <person name="Gujja S."/>
            <person name="Hansen M."/>
            <person name="Howarth C."/>
            <person name="Imamovic A."/>
            <person name="Ireland A."/>
            <person name="Larimer J."/>
            <person name="McCowan C."/>
            <person name="Murphy C."/>
            <person name="Pearson M."/>
            <person name="Poon T.W."/>
            <person name="Priest M."/>
            <person name="Roberts A."/>
            <person name="Saif S."/>
            <person name="Shea T."/>
            <person name="Sykes S."/>
            <person name="Wortman J."/>
            <person name="Nusbaum C."/>
            <person name="Birren B."/>
        </authorList>
    </citation>
    <scope>NUCLEOTIDE SEQUENCE [LARGE SCALE GENOMIC DNA]</scope>
    <source>
        <strain evidence="3">NJM9701</strain>
    </source>
</reference>
<dbReference type="eggNOG" id="KOG0192">
    <property type="taxonomic scope" value="Eukaryota"/>
</dbReference>
<accession>A0A024TJ76</accession>
<dbReference type="Gene3D" id="3.30.200.20">
    <property type="entry name" value="Phosphorylase Kinase, domain 1"/>
    <property type="match status" value="1"/>
</dbReference>
<protein>
    <submittedName>
        <fullName evidence="3">TKL protein kinase</fullName>
    </submittedName>
</protein>
<dbReference type="InterPro" id="IPR051681">
    <property type="entry name" value="Ser/Thr_Kinases-Pseudokinases"/>
</dbReference>
<dbReference type="SMART" id="SM00220">
    <property type="entry name" value="S_TKc"/>
    <property type="match status" value="1"/>
</dbReference>
<keyword evidence="3" id="KW-0808">Transferase</keyword>
<dbReference type="PROSITE" id="PS50011">
    <property type="entry name" value="PROTEIN_KINASE_DOM"/>
    <property type="match status" value="1"/>
</dbReference>
<dbReference type="EMBL" id="KI913992">
    <property type="protein sequence ID" value="ETV93372.1"/>
    <property type="molecule type" value="Genomic_DNA"/>
</dbReference>
<dbReference type="OrthoDB" id="98077at2759"/>